<evidence type="ECO:0000313" key="2">
    <source>
        <dbReference type="EMBL" id="WPX08184.1"/>
    </source>
</evidence>
<reference evidence="2 3" key="1">
    <citation type="submission" date="2023-12" db="EMBL/GenBank/DDBJ databases">
        <authorList>
            <person name="Manesh M.J.H."/>
            <person name="Bing R.G."/>
            <person name="Willard D.J."/>
            <person name="Kelly R.M."/>
        </authorList>
    </citation>
    <scope>NUCLEOTIDE SEQUENCE [LARGE SCALE GENOMIC DNA]</scope>
    <source>
        <strain evidence="2 3">DSM 8977</strain>
    </source>
</reference>
<dbReference type="Gene3D" id="1.10.260.40">
    <property type="entry name" value="lambda repressor-like DNA-binding domains"/>
    <property type="match status" value="1"/>
</dbReference>
<sequence>MDVIQKIAKLKEKYGYTTRQLAIKSGIAQSTLQSILKEGKIPSIPTLQRICENGFGITLSQFFEDEEQPQNEINPAINELLSIINKLPKKKVIALTKFLKEIFETHDY</sequence>
<dbReference type="InterPro" id="IPR010982">
    <property type="entry name" value="Lambda_DNA-bd_dom_sf"/>
</dbReference>
<dbReference type="RefSeq" id="WP_052661815.1">
    <property type="nucleotide sequence ID" value="NZ_CP139957.1"/>
</dbReference>
<dbReference type="CDD" id="cd00093">
    <property type="entry name" value="HTH_XRE"/>
    <property type="match status" value="1"/>
</dbReference>
<protein>
    <submittedName>
        <fullName evidence="2">Helix-turn-helix transcriptional regulator</fullName>
    </submittedName>
</protein>
<feature type="domain" description="HTH cro/C1-type" evidence="1">
    <location>
        <begin position="7"/>
        <end position="62"/>
    </location>
</feature>
<name>A0ABZ0TXL2_9FIRM</name>
<dbReference type="EMBL" id="CP139957">
    <property type="protein sequence ID" value="WPX08184.1"/>
    <property type="molecule type" value="Genomic_DNA"/>
</dbReference>
<dbReference type="InterPro" id="IPR001387">
    <property type="entry name" value="Cro/C1-type_HTH"/>
</dbReference>
<evidence type="ECO:0000259" key="1">
    <source>
        <dbReference type="PROSITE" id="PS50943"/>
    </source>
</evidence>
<evidence type="ECO:0000313" key="3">
    <source>
        <dbReference type="Proteomes" id="UP001322744"/>
    </source>
</evidence>
<organism evidence="2 3">
    <name type="scientific">Anaerocellum danielii</name>
    <dbReference type="NCBI Taxonomy" id="1387557"/>
    <lineage>
        <taxon>Bacteria</taxon>
        <taxon>Bacillati</taxon>
        <taxon>Bacillota</taxon>
        <taxon>Bacillota incertae sedis</taxon>
        <taxon>Caldicellulosiruptorales</taxon>
        <taxon>Caldicellulosiruptoraceae</taxon>
        <taxon>Anaerocellum</taxon>
    </lineage>
</organism>
<dbReference type="SUPFAM" id="SSF47413">
    <property type="entry name" value="lambda repressor-like DNA-binding domains"/>
    <property type="match status" value="1"/>
</dbReference>
<keyword evidence="3" id="KW-1185">Reference proteome</keyword>
<dbReference type="PROSITE" id="PS50943">
    <property type="entry name" value="HTH_CROC1"/>
    <property type="match status" value="1"/>
</dbReference>
<dbReference type="Proteomes" id="UP001322744">
    <property type="component" value="Chromosome"/>
</dbReference>
<gene>
    <name evidence="2" type="ORF">SOJ16_002050</name>
</gene>
<accession>A0ABZ0TXL2</accession>
<proteinExistence type="predicted"/>
<dbReference type="Pfam" id="PF01381">
    <property type="entry name" value="HTH_3"/>
    <property type="match status" value="1"/>
</dbReference>
<dbReference type="SMART" id="SM00530">
    <property type="entry name" value="HTH_XRE"/>
    <property type="match status" value="1"/>
</dbReference>